<proteinExistence type="predicted"/>
<dbReference type="Proteomes" id="UP001596052">
    <property type="component" value="Unassembled WGS sequence"/>
</dbReference>
<comment type="caution">
    <text evidence="2">The sequence shown here is derived from an EMBL/GenBank/DDBJ whole genome shotgun (WGS) entry which is preliminary data.</text>
</comment>
<dbReference type="EMBL" id="JBHSMQ010000001">
    <property type="protein sequence ID" value="MFC5453456.1"/>
    <property type="molecule type" value="Genomic_DNA"/>
</dbReference>
<sequence>MRILFGYHYYRYPVDVRQTTEILMQRYRDAGFDVRAFPFTVNPPGPKINWPYLDTCWRRGDRQLMKFYEELADALDGCDVLYNYGGQNLHPEFLRQLNVFKVMQHFDDPENSETVSKPVAHAYDLCLVCNRSEVDRYFEWGARRAEFLPLGYRRDDADPNLTLDQVLKEPRDVDLTILCEREMPWRRERLDKIAQAFPQGRYHGLGWSAGFLAEEDRIPLYKRTKVGINLHNSSGPINVRLYALPANGVMQICDCRSHLGDIFEIGKEIVAYDTTEESIELCRYYLAHEEERQQIAAAGYLRAVRDYNEVAVFRRAVGRIEAIMAESRQAPTTAQAIEIRSAIARRRSATVLLSRWHQICSTTQSLWLRLRRFAAKIRGNMQKLKAHR</sequence>
<evidence type="ECO:0000259" key="1">
    <source>
        <dbReference type="Pfam" id="PF13524"/>
    </source>
</evidence>
<dbReference type="InterPro" id="IPR055259">
    <property type="entry name" value="YkvP/CgeB_Glyco_trans-like"/>
</dbReference>
<gene>
    <name evidence="2" type="ORF">ACFQDI_01205</name>
</gene>
<evidence type="ECO:0000313" key="3">
    <source>
        <dbReference type="Proteomes" id="UP001596052"/>
    </source>
</evidence>
<organism evidence="2 3">
    <name type="scientific">Prosthecobacter fluviatilis</name>
    <dbReference type="NCBI Taxonomy" id="445931"/>
    <lineage>
        <taxon>Bacteria</taxon>
        <taxon>Pseudomonadati</taxon>
        <taxon>Verrucomicrobiota</taxon>
        <taxon>Verrucomicrobiia</taxon>
        <taxon>Verrucomicrobiales</taxon>
        <taxon>Verrucomicrobiaceae</taxon>
        <taxon>Prosthecobacter</taxon>
    </lineage>
</organism>
<dbReference type="EC" id="2.4.-.-" evidence="2"/>
<accession>A0ABW0KL67</accession>
<dbReference type="RefSeq" id="WP_377162551.1">
    <property type="nucleotide sequence ID" value="NZ_JBHSMQ010000001.1"/>
</dbReference>
<feature type="domain" description="Spore protein YkvP/CgeB glycosyl transferase-like" evidence="1">
    <location>
        <begin position="189"/>
        <end position="308"/>
    </location>
</feature>
<dbReference type="Pfam" id="PF13524">
    <property type="entry name" value="Glyco_trans_1_2"/>
    <property type="match status" value="1"/>
</dbReference>
<name>A0ABW0KL67_9BACT</name>
<dbReference type="GO" id="GO:0016757">
    <property type="term" value="F:glycosyltransferase activity"/>
    <property type="evidence" value="ECO:0007669"/>
    <property type="project" value="UniProtKB-KW"/>
</dbReference>
<reference evidence="3" key="1">
    <citation type="journal article" date="2019" name="Int. J. Syst. Evol. Microbiol.">
        <title>The Global Catalogue of Microorganisms (GCM) 10K type strain sequencing project: providing services to taxonomists for standard genome sequencing and annotation.</title>
        <authorList>
            <consortium name="The Broad Institute Genomics Platform"/>
            <consortium name="The Broad Institute Genome Sequencing Center for Infectious Disease"/>
            <person name="Wu L."/>
            <person name="Ma J."/>
        </authorList>
    </citation>
    <scope>NUCLEOTIDE SEQUENCE [LARGE SCALE GENOMIC DNA]</scope>
    <source>
        <strain evidence="3">CGMCC 4.1469</strain>
    </source>
</reference>
<evidence type="ECO:0000313" key="2">
    <source>
        <dbReference type="EMBL" id="MFC5453456.1"/>
    </source>
</evidence>
<keyword evidence="3" id="KW-1185">Reference proteome</keyword>
<keyword evidence="2" id="KW-0808">Transferase</keyword>
<protein>
    <submittedName>
        <fullName evidence="2">Glycosyltransferase</fullName>
        <ecNumber evidence="2">2.4.-.-</ecNumber>
    </submittedName>
</protein>
<keyword evidence="2" id="KW-0328">Glycosyltransferase</keyword>